<gene>
    <name evidence="4" type="primary">LOC4802400</name>
</gene>
<feature type="signal peptide" evidence="2">
    <location>
        <begin position="1"/>
        <end position="23"/>
    </location>
</feature>
<feature type="compositionally biased region" description="Pro residues" evidence="1">
    <location>
        <begin position="170"/>
        <end position="180"/>
    </location>
</feature>
<organism evidence="3 4">
    <name type="scientific">Drosophila pseudoobscura pseudoobscura</name>
    <name type="common">Fruit fly</name>
    <dbReference type="NCBI Taxonomy" id="46245"/>
    <lineage>
        <taxon>Eukaryota</taxon>
        <taxon>Metazoa</taxon>
        <taxon>Ecdysozoa</taxon>
        <taxon>Arthropoda</taxon>
        <taxon>Hexapoda</taxon>
        <taxon>Insecta</taxon>
        <taxon>Pterygota</taxon>
        <taxon>Neoptera</taxon>
        <taxon>Endopterygota</taxon>
        <taxon>Diptera</taxon>
        <taxon>Brachycera</taxon>
        <taxon>Muscomorpha</taxon>
        <taxon>Ephydroidea</taxon>
        <taxon>Drosophilidae</taxon>
        <taxon>Drosophila</taxon>
        <taxon>Sophophora</taxon>
    </lineage>
</organism>
<reference evidence="4" key="2">
    <citation type="submission" date="2025-08" db="UniProtKB">
        <authorList>
            <consortium name="RefSeq"/>
        </authorList>
    </citation>
    <scope>IDENTIFICATION</scope>
    <source>
        <strain evidence="4">MV-25-SWS-2005</strain>
        <tissue evidence="4">Whole body</tissue>
    </source>
</reference>
<evidence type="ECO:0000256" key="1">
    <source>
        <dbReference type="SAM" id="MobiDB-lite"/>
    </source>
</evidence>
<evidence type="ECO:0000256" key="2">
    <source>
        <dbReference type="SAM" id="SignalP"/>
    </source>
</evidence>
<dbReference type="FunCoup" id="A0A6I8UQI3">
    <property type="interactions" value="2"/>
</dbReference>
<feature type="region of interest" description="Disordered" evidence="1">
    <location>
        <begin position="125"/>
        <end position="181"/>
    </location>
</feature>
<reference evidence="3" key="1">
    <citation type="submission" date="2024-06" db="UniProtKB">
        <authorList>
            <consortium name="RefSeq"/>
        </authorList>
    </citation>
    <scope>NUCLEOTIDE SEQUENCE [LARGE SCALE GENOMIC DNA]</scope>
    <source>
        <strain evidence="3">MV2-25</strain>
    </source>
</reference>
<sequence>MLTTSLRPKLWCWMFFLAIHACAQNYATGYQKSDNTGYCPPGYQNVNGYCLSSLNCPAGYYLGTDEKCYQQNALVCPTGYYLGTDGQCYPQNALVCPTGYYLNTDGKCYLKDPLPCPFESTTVIPPVTTQPTTTTTTEEPSTTTTEEPTTTTTEEPSTTTTEEPTTTTTEPPPPPFPPTVERPVELARCPPGSIFFEEQCRRIVCTEGEYYAGRCLLPACPAGTVWHGGSCQEPGYITTILEIDNVIRNQHEYTVATENINRVEYSTHPPYDEAYDKSYDATTRHEESNDIITTTTKRPWLYPTGQPTTMALPPTSEVFPGRNPPPGCCLVKSPRICINYAPNWVCSSRERKLCDPRVCTNSVIYLKPPQIVESENRRRLVMPPNPPLQACSTPECKESEFLDCSGCKHDQRDKCSPGCYSYYCPNGICSFMNSQDYCGIYPSGFGCNADDGCIWDWCHKKCY</sequence>
<dbReference type="InterPro" id="IPR009030">
    <property type="entry name" value="Growth_fac_rcpt_cys_sf"/>
</dbReference>
<dbReference type="SUPFAM" id="SSF57184">
    <property type="entry name" value="Growth factor receptor domain"/>
    <property type="match status" value="1"/>
</dbReference>
<keyword evidence="3" id="KW-1185">Reference proteome</keyword>
<evidence type="ECO:0000313" key="3">
    <source>
        <dbReference type="Proteomes" id="UP000001819"/>
    </source>
</evidence>
<dbReference type="RefSeq" id="XP_001359325.4">
    <property type="nucleotide sequence ID" value="XM_001359288.5"/>
</dbReference>
<accession>A0A6I8UQI3</accession>
<dbReference type="AlphaFoldDB" id="A0A6I8UQI3"/>
<dbReference type="Proteomes" id="UP000001819">
    <property type="component" value="Chromosome 2"/>
</dbReference>
<feature type="compositionally biased region" description="Low complexity" evidence="1">
    <location>
        <begin position="125"/>
        <end position="169"/>
    </location>
</feature>
<dbReference type="GeneID" id="4802400"/>
<evidence type="ECO:0000313" key="4">
    <source>
        <dbReference type="RefSeq" id="XP_001359325.4"/>
    </source>
</evidence>
<proteinExistence type="predicted"/>
<feature type="chain" id="PRO_5026222697" evidence="2">
    <location>
        <begin position="24"/>
        <end position="463"/>
    </location>
</feature>
<dbReference type="KEGG" id="dpo:4802400"/>
<name>A0A6I8UQI3_DROPS</name>
<keyword evidence="2" id="KW-0732">Signal</keyword>
<dbReference type="Bgee" id="FBgn0079947">
    <property type="expression patterns" value="Expressed in adult organism"/>
</dbReference>
<protein>
    <submittedName>
        <fullName evidence="4">Mucin-2</fullName>
    </submittedName>
</protein>
<dbReference type="InParanoid" id="A0A6I8UQI3"/>